<organism evidence="13 14">
    <name type="scientific">Umbelopsis vinacea</name>
    <dbReference type="NCBI Taxonomy" id="44442"/>
    <lineage>
        <taxon>Eukaryota</taxon>
        <taxon>Fungi</taxon>
        <taxon>Fungi incertae sedis</taxon>
        <taxon>Mucoromycota</taxon>
        <taxon>Mucoromycotina</taxon>
        <taxon>Umbelopsidomycetes</taxon>
        <taxon>Umbelopsidales</taxon>
        <taxon>Umbelopsidaceae</taxon>
        <taxon>Umbelopsis</taxon>
    </lineage>
</organism>
<evidence type="ECO:0000256" key="8">
    <source>
        <dbReference type="ARBA" id="ARBA00023098"/>
    </source>
</evidence>
<reference evidence="13" key="1">
    <citation type="submission" date="2020-12" db="EMBL/GenBank/DDBJ databases">
        <title>Metabolic potential, ecology and presence of endohyphal bacteria is reflected in genomic diversity of Mucoromycotina.</title>
        <authorList>
            <person name="Muszewska A."/>
            <person name="Okrasinska A."/>
            <person name="Steczkiewicz K."/>
            <person name="Drgas O."/>
            <person name="Orlowska M."/>
            <person name="Perlinska-Lenart U."/>
            <person name="Aleksandrzak-Piekarczyk T."/>
            <person name="Szatraj K."/>
            <person name="Zielenkiewicz U."/>
            <person name="Pilsyk S."/>
            <person name="Malc E."/>
            <person name="Mieczkowski P."/>
            <person name="Kruszewska J.S."/>
            <person name="Biernat P."/>
            <person name="Pawlowska J."/>
        </authorList>
    </citation>
    <scope>NUCLEOTIDE SEQUENCE</scope>
    <source>
        <strain evidence="13">WA0000051536</strain>
    </source>
</reference>
<dbReference type="PANTHER" id="PTHR43550:SF3">
    <property type="entry name" value="3-KETODIHYDROSPHINGOSINE REDUCTASE"/>
    <property type="match status" value="1"/>
</dbReference>
<comment type="catalytic activity">
    <reaction evidence="11">
        <text>sphinganine + NADP(+) = 3-oxosphinganine + NADPH + H(+)</text>
        <dbReference type="Rhea" id="RHEA:22640"/>
        <dbReference type="ChEBI" id="CHEBI:15378"/>
        <dbReference type="ChEBI" id="CHEBI:57783"/>
        <dbReference type="ChEBI" id="CHEBI:57817"/>
        <dbReference type="ChEBI" id="CHEBI:58299"/>
        <dbReference type="ChEBI" id="CHEBI:58349"/>
        <dbReference type="EC" id="1.1.1.102"/>
    </reaction>
    <physiologicalReaction direction="right-to-left" evidence="11">
        <dbReference type="Rhea" id="RHEA:22642"/>
    </physiologicalReaction>
</comment>
<dbReference type="SUPFAM" id="SSF51735">
    <property type="entry name" value="NAD(P)-binding Rossmann-fold domains"/>
    <property type="match status" value="1"/>
</dbReference>
<dbReference type="Proteomes" id="UP000612746">
    <property type="component" value="Unassembled WGS sequence"/>
</dbReference>
<dbReference type="InterPro" id="IPR036291">
    <property type="entry name" value="NAD(P)-bd_dom_sf"/>
</dbReference>
<evidence type="ECO:0000256" key="7">
    <source>
        <dbReference type="ARBA" id="ARBA00023002"/>
    </source>
</evidence>
<proteinExistence type="predicted"/>
<feature type="transmembrane region" description="Helical" evidence="12">
    <location>
        <begin position="218"/>
        <end position="236"/>
    </location>
</feature>
<dbReference type="EC" id="1.1.1.102" evidence="9"/>
<feature type="transmembrane region" description="Helical" evidence="12">
    <location>
        <begin position="341"/>
        <end position="362"/>
    </location>
</feature>
<evidence type="ECO:0000256" key="1">
    <source>
        <dbReference type="ARBA" id="ARBA00004240"/>
    </source>
</evidence>
<gene>
    <name evidence="13" type="ORF">INT44_000513</name>
</gene>
<dbReference type="InterPro" id="IPR002347">
    <property type="entry name" value="SDR_fam"/>
</dbReference>
<evidence type="ECO:0000256" key="10">
    <source>
        <dbReference type="ARBA" id="ARBA00044737"/>
    </source>
</evidence>
<dbReference type="OrthoDB" id="10267115at2759"/>
<keyword evidence="12" id="KW-1133">Transmembrane helix</keyword>
<evidence type="ECO:0000256" key="3">
    <source>
        <dbReference type="ARBA" id="ARBA00004991"/>
    </source>
</evidence>
<dbReference type="CDD" id="cd08939">
    <property type="entry name" value="KDSR-like_SDR_c"/>
    <property type="match status" value="1"/>
</dbReference>
<dbReference type="InterPro" id="IPR045022">
    <property type="entry name" value="KDSR-like"/>
</dbReference>
<evidence type="ECO:0000256" key="9">
    <source>
        <dbReference type="ARBA" id="ARBA00026112"/>
    </source>
</evidence>
<dbReference type="GO" id="GO:0006666">
    <property type="term" value="P:3-keto-sphinganine metabolic process"/>
    <property type="evidence" value="ECO:0007669"/>
    <property type="project" value="InterPro"/>
</dbReference>
<comment type="pathway">
    <text evidence="2">Lipid metabolism; sphingolipid metabolism.</text>
</comment>
<feature type="transmembrane region" description="Helical" evidence="12">
    <location>
        <begin position="20"/>
        <end position="44"/>
    </location>
</feature>
<keyword evidence="5" id="KW-0521">NADP</keyword>
<evidence type="ECO:0000256" key="2">
    <source>
        <dbReference type="ARBA" id="ARBA00004760"/>
    </source>
</evidence>
<evidence type="ECO:0000256" key="12">
    <source>
        <dbReference type="SAM" id="Phobius"/>
    </source>
</evidence>
<dbReference type="Gene3D" id="3.40.50.720">
    <property type="entry name" value="NAD(P)-binding Rossmann-like Domain"/>
    <property type="match status" value="1"/>
</dbReference>
<comment type="pathway">
    <text evidence="3">Sphingolipid metabolism.</text>
</comment>
<keyword evidence="8" id="KW-0443">Lipid metabolism</keyword>
<sequence>MSLVDNILKLTPYSGMVGQLLPWQSALISLAVVFVATATAQVIYRRATRTPFQPAGKLCLITGGSTGLGKALAVSMAASGADVVIVARRQTELDVAVKEIEVKKLNASQIILAVSADVTSKTDIVRIFDETKAKMNRDPDYVFACAGKLVTESLAEWSHPSLSFACKSLLGASYPKMFLDHTMEDFDFLCNLNYLGQAYIAHQAAKRMVESNIKDGKIVFISSVLGIMSFAGYSTYSPTKYAVRGLADTLRNELQRYKINVHIFFPGTIFTPGYEVENQTKPNVTKVIEGAGEGQTPEECARSLTKGLEAGNYAITTEFITELLRTVGRGVGPTNGFFSDWILSGLGWIVSSGFTFYMDYLVRNDSTTN</sequence>
<evidence type="ECO:0000256" key="6">
    <source>
        <dbReference type="ARBA" id="ARBA00022919"/>
    </source>
</evidence>
<dbReference type="Pfam" id="PF00106">
    <property type="entry name" value="adh_short"/>
    <property type="match status" value="1"/>
</dbReference>
<dbReference type="GO" id="GO:0030148">
    <property type="term" value="P:sphingolipid biosynthetic process"/>
    <property type="evidence" value="ECO:0007669"/>
    <property type="project" value="InterPro"/>
</dbReference>
<evidence type="ECO:0000256" key="4">
    <source>
        <dbReference type="ARBA" id="ARBA00022824"/>
    </source>
</evidence>
<comment type="subcellular location">
    <subcellularLocation>
        <location evidence="1">Endoplasmic reticulum</location>
    </subcellularLocation>
</comment>
<name>A0A8H7UE17_9FUNG</name>
<keyword evidence="12" id="KW-0812">Transmembrane</keyword>
<evidence type="ECO:0000256" key="11">
    <source>
        <dbReference type="ARBA" id="ARBA00048930"/>
    </source>
</evidence>
<keyword evidence="14" id="KW-1185">Reference proteome</keyword>
<evidence type="ECO:0000313" key="14">
    <source>
        <dbReference type="Proteomes" id="UP000612746"/>
    </source>
</evidence>
<keyword evidence="12" id="KW-0472">Membrane</keyword>
<dbReference type="PANTHER" id="PTHR43550">
    <property type="entry name" value="3-KETODIHYDROSPHINGOSINE REDUCTASE"/>
    <property type="match status" value="1"/>
</dbReference>
<dbReference type="GO" id="GO:0005789">
    <property type="term" value="C:endoplasmic reticulum membrane"/>
    <property type="evidence" value="ECO:0007669"/>
    <property type="project" value="TreeGrafter"/>
</dbReference>
<dbReference type="GO" id="GO:0047560">
    <property type="term" value="F:3-dehydrosphinganine reductase activity"/>
    <property type="evidence" value="ECO:0007669"/>
    <property type="project" value="UniProtKB-EC"/>
</dbReference>
<evidence type="ECO:0000313" key="13">
    <source>
        <dbReference type="EMBL" id="KAG2176034.1"/>
    </source>
</evidence>
<keyword evidence="4" id="KW-0256">Endoplasmic reticulum</keyword>
<dbReference type="PRINTS" id="PR00081">
    <property type="entry name" value="GDHRDH"/>
</dbReference>
<protein>
    <recommendedName>
        <fullName evidence="9">3-dehydrosphinganine reductase</fullName>
        <ecNumber evidence="9">1.1.1.102</ecNumber>
    </recommendedName>
</protein>
<comment type="caution">
    <text evidence="13">The sequence shown here is derived from an EMBL/GenBank/DDBJ whole genome shotgun (WGS) entry which is preliminary data.</text>
</comment>
<keyword evidence="7" id="KW-0560">Oxidoreductase</keyword>
<comment type="function">
    <text evidence="10">Catalyzes the reduction of 3'-oxosphinganine (3-ketodihydrosphingosine/KDS) to sphinganine (dihydrosphingosine/DHS), the second step of de novo sphingolipid biosynthesis.</text>
</comment>
<accession>A0A8H7UE17</accession>
<dbReference type="AlphaFoldDB" id="A0A8H7UE17"/>
<dbReference type="EMBL" id="JAEPRA010000014">
    <property type="protein sequence ID" value="KAG2176034.1"/>
    <property type="molecule type" value="Genomic_DNA"/>
</dbReference>
<evidence type="ECO:0000256" key="5">
    <source>
        <dbReference type="ARBA" id="ARBA00022857"/>
    </source>
</evidence>
<keyword evidence="6" id="KW-0746">Sphingolipid metabolism</keyword>